<dbReference type="Pfam" id="PF06221">
    <property type="entry name" value="zf-C2HC5"/>
    <property type="match status" value="1"/>
</dbReference>
<dbReference type="GO" id="GO:0180022">
    <property type="term" value="C:RQC-trigger complex"/>
    <property type="evidence" value="ECO:0007669"/>
    <property type="project" value="InterPro"/>
</dbReference>
<evidence type="ECO:0008006" key="5">
    <source>
        <dbReference type="Google" id="ProtNLM"/>
    </source>
</evidence>
<dbReference type="InterPro" id="IPR056993">
    <property type="entry name" value="TRIP4_3rd_dom"/>
</dbReference>
<protein>
    <recommendedName>
        <fullName evidence="5">Zinc finger C2HC5-type domain-containing protein</fullName>
    </recommendedName>
</protein>
<dbReference type="GO" id="GO:0072344">
    <property type="term" value="P:rescue of stalled ribosome"/>
    <property type="evidence" value="ECO:0007669"/>
    <property type="project" value="InterPro"/>
</dbReference>
<name>A0A9P1ICB7_9PELO</name>
<proteinExistence type="predicted"/>
<organism evidence="3 4">
    <name type="scientific">Caenorhabditis angaria</name>
    <dbReference type="NCBI Taxonomy" id="860376"/>
    <lineage>
        <taxon>Eukaryota</taxon>
        <taxon>Metazoa</taxon>
        <taxon>Ecdysozoa</taxon>
        <taxon>Nematoda</taxon>
        <taxon>Chromadorea</taxon>
        <taxon>Rhabditida</taxon>
        <taxon>Rhabditina</taxon>
        <taxon>Rhabditomorpha</taxon>
        <taxon>Rhabditoidea</taxon>
        <taxon>Rhabditidae</taxon>
        <taxon>Peloderinae</taxon>
        <taxon>Caenorhabditis</taxon>
    </lineage>
</organism>
<evidence type="ECO:0000259" key="1">
    <source>
        <dbReference type="Pfam" id="PF06221"/>
    </source>
</evidence>
<evidence type="ECO:0000313" key="3">
    <source>
        <dbReference type="EMBL" id="CAI5442564.1"/>
    </source>
</evidence>
<dbReference type="InterPro" id="IPR039128">
    <property type="entry name" value="TRIP4-like"/>
</dbReference>
<feature type="domain" description="TRIP4/RQT4 C2HC5-type zinc finger" evidence="1">
    <location>
        <begin position="35"/>
        <end position="79"/>
    </location>
</feature>
<sequence length="429" mass="48225">MTKKSSSGGIANRKNVLAAKNEAKSADFLKNSRILCVCQARIHELVMNCLGCGRIICMQEGSGPCLTCGTLVCTVEERELINLGTKRGRELLENLQSRGGAASSNNLEDQNKSYQDATEFRDRLLRADADTQHRTRVNDLQSDYSNAENSPFLSLEDREALKKRREELRELREKERKRFVVSIDLNGGIVEQKNAEISTINDDPIINRIIEKADDRRRAQETAFANSNNASWSPIGFVPKYISENSCSNFEPKSDGDVIDVESLMIVSDEIAAQMTEQKGFTIALQQPIATFIVNGVIKFVRWKEDLMLKGPLFIVSKTGSVDEKQIVEFSKMFVRDTSRKVNTFDFADGAVLGRAYLEDCLHISDFLEKYGSNSKIPGEGDYLLKFTVVEPLLKSIPHIHSTENSGDIYEMDRQLKKSLARYLLGDKN</sequence>
<dbReference type="GO" id="GO:0045893">
    <property type="term" value="P:positive regulation of DNA-templated transcription"/>
    <property type="evidence" value="ECO:0007669"/>
    <property type="project" value="TreeGrafter"/>
</dbReference>
<accession>A0A9P1ICB7</accession>
<gene>
    <name evidence="3" type="ORF">CAMP_LOCUS5201</name>
</gene>
<dbReference type="AlphaFoldDB" id="A0A9P1ICB7"/>
<evidence type="ECO:0000313" key="4">
    <source>
        <dbReference type="Proteomes" id="UP001152747"/>
    </source>
</evidence>
<dbReference type="PANTHER" id="PTHR12963">
    <property type="entry name" value="THYROID RECEPTOR INTERACTING PROTEIN RELATED"/>
    <property type="match status" value="1"/>
</dbReference>
<dbReference type="GO" id="GO:0008270">
    <property type="term" value="F:zinc ion binding"/>
    <property type="evidence" value="ECO:0007669"/>
    <property type="project" value="InterPro"/>
</dbReference>
<dbReference type="InterPro" id="IPR009349">
    <property type="entry name" value="TRIP4/RQT4_C2HC5_Znf"/>
</dbReference>
<keyword evidence="4" id="KW-1185">Reference proteome</keyword>
<dbReference type="PANTHER" id="PTHR12963:SF4">
    <property type="entry name" value="ACTIVATING SIGNAL COINTEGRATOR 1"/>
    <property type="match status" value="1"/>
</dbReference>
<dbReference type="EMBL" id="CANHGI010000002">
    <property type="protein sequence ID" value="CAI5442564.1"/>
    <property type="molecule type" value="Genomic_DNA"/>
</dbReference>
<feature type="domain" description="Activating signal cointegrator 1 third" evidence="2">
    <location>
        <begin position="141"/>
        <end position="190"/>
    </location>
</feature>
<comment type="caution">
    <text evidence="3">The sequence shown here is derived from an EMBL/GenBank/DDBJ whole genome shotgun (WGS) entry which is preliminary data.</text>
</comment>
<dbReference type="GO" id="GO:0005634">
    <property type="term" value="C:nucleus"/>
    <property type="evidence" value="ECO:0007669"/>
    <property type="project" value="InterPro"/>
</dbReference>
<evidence type="ECO:0000259" key="2">
    <source>
        <dbReference type="Pfam" id="PF23134"/>
    </source>
</evidence>
<reference evidence="3" key="1">
    <citation type="submission" date="2022-11" db="EMBL/GenBank/DDBJ databases">
        <authorList>
            <person name="Kikuchi T."/>
        </authorList>
    </citation>
    <scope>NUCLEOTIDE SEQUENCE</scope>
    <source>
        <strain evidence="3">PS1010</strain>
    </source>
</reference>
<dbReference type="OrthoDB" id="338816at2759"/>
<dbReference type="Pfam" id="PF23134">
    <property type="entry name" value="TRIP4_3rd"/>
    <property type="match status" value="1"/>
</dbReference>
<dbReference type="Proteomes" id="UP001152747">
    <property type="component" value="Unassembled WGS sequence"/>
</dbReference>